<gene>
    <name evidence="1" type="ORF">FD03_GL000873</name>
</gene>
<dbReference type="AlphaFoldDB" id="A0A0R1KKX5"/>
<evidence type="ECO:0000313" key="2">
    <source>
        <dbReference type="Proteomes" id="UP000051248"/>
    </source>
</evidence>
<reference evidence="1 2" key="1">
    <citation type="journal article" date="2015" name="Genome Announc.">
        <title>Expanding the biotechnology potential of lactobacilli through comparative genomics of 213 strains and associated genera.</title>
        <authorList>
            <person name="Sun Z."/>
            <person name="Harris H.M."/>
            <person name="McCann A."/>
            <person name="Guo C."/>
            <person name="Argimon S."/>
            <person name="Zhang W."/>
            <person name="Yang X."/>
            <person name="Jeffery I.B."/>
            <person name="Cooney J.C."/>
            <person name="Kagawa T.F."/>
            <person name="Liu W."/>
            <person name="Song Y."/>
            <person name="Salvetti E."/>
            <person name="Wrobel A."/>
            <person name="Rasinkangas P."/>
            <person name="Parkhill J."/>
            <person name="Rea M.C."/>
            <person name="O'Sullivan O."/>
            <person name="Ritari J."/>
            <person name="Douillard F.P."/>
            <person name="Paul Ross R."/>
            <person name="Yang R."/>
            <person name="Briner A.E."/>
            <person name="Felis G.E."/>
            <person name="de Vos W.M."/>
            <person name="Barrangou R."/>
            <person name="Klaenhammer T.R."/>
            <person name="Caufield P.W."/>
            <person name="Cui Y."/>
            <person name="Zhang H."/>
            <person name="O'Toole P.W."/>
        </authorList>
    </citation>
    <scope>NUCLEOTIDE SEQUENCE [LARGE SCALE GENOMIC DNA]</scope>
    <source>
        <strain evidence="1 2">DSM 19682</strain>
    </source>
</reference>
<comment type="caution">
    <text evidence="1">The sequence shown here is derived from an EMBL/GenBank/DDBJ whole genome shotgun (WGS) entry which is preliminary data.</text>
</comment>
<sequence>MDKMAGKINLDIEKYLDEKRWAVNMLIYNYSEPTRISDDTLVTLLSDERRRLTKREARFQLFNEYGELYIDDADLDDFRSQFFKRLAEKKSEILPQGTPNLRIIIDLIDEINKMGLHVVGSHQELKESWDCIYDNVIPDLENHDLVLSKKPVPKKFTWDHVFYEIIDSNDNFILKQIPEKMLGAVLLSLVLKIKPYNIKQMLLFPKISSDIAANPDTRLRLENHYCSDFREVISISDIKLLQNIPIKKDEDHIIKKFQFLNSQNSLEYGGPFAESDARDALIHVSYDLPDTSKDDAKKLSDWIIKTADKAHVYIKRRERRQDNCYLVKHFIIKNNTIDDLIGNTQLADPEYNHESVFEVFNSSTEESMRYDLSFGELVTYLLSLLIKEF</sequence>
<organism evidence="1 2">
    <name type="scientific">Companilactobacillus nodensis DSM 19682 = JCM 14932 = NBRC 107160</name>
    <dbReference type="NCBI Taxonomy" id="1423775"/>
    <lineage>
        <taxon>Bacteria</taxon>
        <taxon>Bacillati</taxon>
        <taxon>Bacillota</taxon>
        <taxon>Bacilli</taxon>
        <taxon>Lactobacillales</taxon>
        <taxon>Lactobacillaceae</taxon>
        <taxon>Companilactobacillus</taxon>
    </lineage>
</organism>
<dbReference type="PATRIC" id="fig|1423775.4.peg.896"/>
<proteinExistence type="predicted"/>
<dbReference type="eggNOG" id="ENOG5030BDW">
    <property type="taxonomic scope" value="Bacteria"/>
</dbReference>
<dbReference type="EMBL" id="AZDZ01000001">
    <property type="protein sequence ID" value="KRK81281.1"/>
    <property type="molecule type" value="Genomic_DNA"/>
</dbReference>
<name>A0A0R1KKX5_9LACO</name>
<protein>
    <submittedName>
        <fullName evidence="1">Uncharacterized protein</fullName>
    </submittedName>
</protein>
<dbReference type="Proteomes" id="UP000051248">
    <property type="component" value="Unassembled WGS sequence"/>
</dbReference>
<keyword evidence="2" id="KW-1185">Reference proteome</keyword>
<evidence type="ECO:0000313" key="1">
    <source>
        <dbReference type="EMBL" id="KRK81281.1"/>
    </source>
</evidence>
<accession>A0A0R1KKX5</accession>
<dbReference type="STRING" id="1423775.FD03_GL000873"/>